<gene>
    <name evidence="1" type="ORF">BDV34DRAFT_173329</name>
</gene>
<dbReference type="AlphaFoldDB" id="A0A5N6D7L7"/>
<organism evidence="1 2">
    <name type="scientific">Aspergillus parasiticus</name>
    <dbReference type="NCBI Taxonomy" id="5067"/>
    <lineage>
        <taxon>Eukaryota</taxon>
        <taxon>Fungi</taxon>
        <taxon>Dikarya</taxon>
        <taxon>Ascomycota</taxon>
        <taxon>Pezizomycotina</taxon>
        <taxon>Eurotiomycetes</taxon>
        <taxon>Eurotiomycetidae</taxon>
        <taxon>Eurotiales</taxon>
        <taxon>Aspergillaceae</taxon>
        <taxon>Aspergillus</taxon>
        <taxon>Aspergillus subgen. Circumdati</taxon>
    </lineage>
</organism>
<protein>
    <submittedName>
        <fullName evidence="1">Uncharacterized protein</fullName>
    </submittedName>
</protein>
<name>A0A5N6D7L7_ASPPA</name>
<sequence>MCKLLVDKTQSTEEYHFIPGTYDERGGCFAGSASSSWDDQMIWQLFSTAPLVCWYNAGMLDTIQDSGDVFGSS</sequence>
<accession>A0A5N6D7L7</accession>
<proteinExistence type="predicted"/>
<dbReference type="VEuPathDB" id="FungiDB:BDV34DRAFT_173329"/>
<evidence type="ECO:0000313" key="2">
    <source>
        <dbReference type="Proteomes" id="UP000326532"/>
    </source>
</evidence>
<reference evidence="1 2" key="1">
    <citation type="submission" date="2019-04" db="EMBL/GenBank/DDBJ databases">
        <title>Fungal friends and foes A comparative genomics study of 23 Aspergillus species from section Flavi.</title>
        <authorList>
            <consortium name="DOE Joint Genome Institute"/>
            <person name="Kjaerbolling I."/>
            <person name="Vesth T.C."/>
            <person name="Frisvad J.C."/>
            <person name="Nybo J.L."/>
            <person name="Theobald S."/>
            <person name="Kildgaard S."/>
            <person name="Petersen T.I."/>
            <person name="Kuo A."/>
            <person name="Sato A."/>
            <person name="Lyhne E.K."/>
            <person name="Kogle M.E."/>
            <person name="Wiebenga A."/>
            <person name="Kun R.S."/>
            <person name="Lubbers R.J."/>
            <person name="Makela M.R."/>
            <person name="Barry K."/>
            <person name="Chovatia M."/>
            <person name="Clum A."/>
            <person name="Daum C."/>
            <person name="Haridas S."/>
            <person name="He G."/>
            <person name="LaButti K."/>
            <person name="Lipzen A."/>
            <person name="Mondo S."/>
            <person name="Pangilinan J."/>
            <person name="Riley R."/>
            <person name="Salamov A."/>
            <person name="Simmons B.A."/>
            <person name="Magnuson J.K."/>
            <person name="Henrissat B."/>
            <person name="Mortensen U.H."/>
            <person name="Larsen T.O."/>
            <person name="De vries R.P."/>
            <person name="Grigoriev I.V."/>
            <person name="Machida M."/>
            <person name="Baker S.E."/>
            <person name="Andersen M.R."/>
        </authorList>
    </citation>
    <scope>NUCLEOTIDE SEQUENCE [LARGE SCALE GENOMIC DNA]</scope>
    <source>
        <strain evidence="1 2">CBS 117618</strain>
    </source>
</reference>
<dbReference type="EMBL" id="ML735024">
    <property type="protein sequence ID" value="KAB8201224.1"/>
    <property type="molecule type" value="Genomic_DNA"/>
</dbReference>
<keyword evidence="2" id="KW-1185">Reference proteome</keyword>
<dbReference type="Proteomes" id="UP000326532">
    <property type="component" value="Unassembled WGS sequence"/>
</dbReference>
<evidence type="ECO:0000313" key="1">
    <source>
        <dbReference type="EMBL" id="KAB8201224.1"/>
    </source>
</evidence>